<evidence type="ECO:0000256" key="1">
    <source>
        <dbReference type="ARBA" id="ARBA00001947"/>
    </source>
</evidence>
<evidence type="ECO:0000313" key="17">
    <source>
        <dbReference type="EMBL" id="AIT62080.1"/>
    </source>
</evidence>
<dbReference type="Proteomes" id="UP000029914">
    <property type="component" value="Chromosome"/>
</dbReference>
<dbReference type="STRING" id="558173.CDOO_13030"/>
<evidence type="ECO:0000256" key="10">
    <source>
        <dbReference type="ARBA" id="ARBA00023204"/>
    </source>
</evidence>
<dbReference type="InterPro" id="IPR012319">
    <property type="entry name" value="FPG_cat"/>
</dbReference>
<evidence type="ECO:0000256" key="2">
    <source>
        <dbReference type="ARBA" id="ARBA00009409"/>
    </source>
</evidence>
<keyword evidence="7" id="KW-0378">Hydrolase</keyword>
<dbReference type="HOGENOM" id="CLU_038423_2_1_11"/>
<sequence length="276" mass="30955">MPEGHIIHRLAGHLNDDFRDGPLQITSPQGRFSASASLIDGRDLQFAEAVGKHLFVHFDEADESVGPENILYVHLGLIGSLRFEPVDDVWGQIRLRIVNHEQSVAANLRGPQFCQLISPTEYEKKRAKAGEDPLRDDADPDLLWPVVHRTGRSIGSLLMDQALFAGVGNIYRAETLFRLGISPFLPGKELTRAQFDSIWADLVGLMRVGVEHGRIDTVRDEHLPEAMGREPRKDDHGGEVYVYRREGQDCYVCGSSIRFQVMQGRNLFWCPGCQNG</sequence>
<dbReference type="GO" id="GO:0008534">
    <property type="term" value="F:oxidized purine nucleobase lesion DNA N-glycosylase activity"/>
    <property type="evidence" value="ECO:0007669"/>
    <property type="project" value="UniProtKB-ARBA"/>
</dbReference>
<keyword evidence="12" id="KW-0511">Multifunctional enzyme</keyword>
<dbReference type="GO" id="GO:0000703">
    <property type="term" value="F:oxidized pyrimidine nucleobase lesion DNA N-glycosylase activity"/>
    <property type="evidence" value="ECO:0007669"/>
    <property type="project" value="TreeGrafter"/>
</dbReference>
<keyword evidence="10" id="KW-0234">DNA repair</keyword>
<proteinExistence type="inferred from homology"/>
<keyword evidence="8" id="KW-0862">Zinc</keyword>
<dbReference type="SUPFAM" id="SSF57716">
    <property type="entry name" value="Glucocorticoid receptor-like (DNA-binding domain)"/>
    <property type="match status" value="1"/>
</dbReference>
<dbReference type="GO" id="GO:0003684">
    <property type="term" value="F:damaged DNA binding"/>
    <property type="evidence" value="ECO:0007669"/>
    <property type="project" value="InterPro"/>
</dbReference>
<dbReference type="SMART" id="SM01232">
    <property type="entry name" value="H2TH"/>
    <property type="match status" value="1"/>
</dbReference>
<dbReference type="RefSeq" id="WP_018022421.1">
    <property type="nucleotide sequence ID" value="NZ_AQUX01000007.1"/>
</dbReference>
<dbReference type="KEGG" id="cdo:CDOO_13030"/>
<keyword evidence="18" id="KW-1185">Reference proteome</keyword>
<dbReference type="FunFam" id="1.10.8.50:FF:000003">
    <property type="entry name" value="Formamidopyrimidine-DNA glycosylase"/>
    <property type="match status" value="1"/>
</dbReference>
<dbReference type="PROSITE" id="PS01242">
    <property type="entry name" value="ZF_FPG_1"/>
    <property type="match status" value="1"/>
</dbReference>
<keyword evidence="9" id="KW-0238">DNA-binding</keyword>
<dbReference type="Pfam" id="PF06831">
    <property type="entry name" value="H2TH"/>
    <property type="match status" value="1"/>
</dbReference>
<dbReference type="SUPFAM" id="SSF81624">
    <property type="entry name" value="N-terminal domain of MutM-like DNA repair proteins"/>
    <property type="match status" value="1"/>
</dbReference>
<reference evidence="17 18" key="1">
    <citation type="submission" date="2013-09" db="EMBL/GenBank/DDBJ databases">
        <title>Complete genome sequence of Corynebacterium doosanense CAU 212(T) (=DSM 45436(T)), isolated from activated sludge.</title>
        <authorList>
            <person name="Schaffert L."/>
            <person name="Albersmeier A."/>
            <person name="Kalinowski J."/>
            <person name="Ruckert C."/>
        </authorList>
    </citation>
    <scope>NUCLEOTIDE SEQUENCE [LARGE SCALE GENOMIC DNA]</scope>
    <source>
        <strain evidence="17 18">CAU 212</strain>
    </source>
</reference>
<comment type="cofactor">
    <cofactor evidence="1">
        <name>Zn(2+)</name>
        <dbReference type="ChEBI" id="CHEBI:29105"/>
    </cofactor>
</comment>
<feature type="domain" description="FPG-type" evidence="16">
    <location>
        <begin position="241"/>
        <end position="275"/>
    </location>
</feature>
<dbReference type="SUPFAM" id="SSF46946">
    <property type="entry name" value="S13-like H2TH domain"/>
    <property type="match status" value="1"/>
</dbReference>
<evidence type="ECO:0000256" key="15">
    <source>
        <dbReference type="PROSITE-ProRule" id="PRU00391"/>
    </source>
</evidence>
<dbReference type="SMART" id="SM00898">
    <property type="entry name" value="Fapy_DNA_glyco"/>
    <property type="match status" value="1"/>
</dbReference>
<dbReference type="AlphaFoldDB" id="A0A097IIX3"/>
<evidence type="ECO:0000256" key="6">
    <source>
        <dbReference type="ARBA" id="ARBA00022771"/>
    </source>
</evidence>
<keyword evidence="13" id="KW-0326">Glycosidase</keyword>
<dbReference type="GO" id="GO:0006284">
    <property type="term" value="P:base-excision repair"/>
    <property type="evidence" value="ECO:0007669"/>
    <property type="project" value="InterPro"/>
</dbReference>
<dbReference type="PANTHER" id="PTHR42697:SF3">
    <property type="entry name" value="ENDONUCLEASE 8 1"/>
    <property type="match status" value="1"/>
</dbReference>
<dbReference type="CDD" id="cd08970">
    <property type="entry name" value="AcNei1_N"/>
    <property type="match status" value="1"/>
</dbReference>
<evidence type="ECO:0000256" key="13">
    <source>
        <dbReference type="ARBA" id="ARBA00023295"/>
    </source>
</evidence>
<dbReference type="InterPro" id="IPR015887">
    <property type="entry name" value="DNA_glyclase_Znf_dom_DNA_BS"/>
</dbReference>
<dbReference type="PROSITE" id="PS51066">
    <property type="entry name" value="ZF_FPG_2"/>
    <property type="match status" value="1"/>
</dbReference>
<keyword evidence="5" id="KW-0227">DNA damage</keyword>
<evidence type="ECO:0000256" key="9">
    <source>
        <dbReference type="ARBA" id="ARBA00023125"/>
    </source>
</evidence>
<dbReference type="InterPro" id="IPR015886">
    <property type="entry name" value="H2TH_FPG"/>
</dbReference>
<dbReference type="eggNOG" id="COG0266">
    <property type="taxonomic scope" value="Bacteria"/>
</dbReference>
<dbReference type="GO" id="GO:0006979">
    <property type="term" value="P:response to oxidative stress"/>
    <property type="evidence" value="ECO:0007669"/>
    <property type="project" value="UniProtKB-ARBA"/>
</dbReference>
<evidence type="ECO:0000256" key="8">
    <source>
        <dbReference type="ARBA" id="ARBA00022833"/>
    </source>
</evidence>
<keyword evidence="11" id="KW-0456">Lyase</keyword>
<dbReference type="InterPro" id="IPR010979">
    <property type="entry name" value="Ribosomal_uS13-like_H2TH"/>
</dbReference>
<gene>
    <name evidence="17" type="ORF">CDOO_13030</name>
</gene>
<dbReference type="InterPro" id="IPR000214">
    <property type="entry name" value="Znf_DNA_glyclase/AP_lyase"/>
</dbReference>
<evidence type="ECO:0000256" key="11">
    <source>
        <dbReference type="ARBA" id="ARBA00023239"/>
    </source>
</evidence>
<dbReference type="EC" id="4.2.99.18" evidence="3"/>
<comment type="similarity">
    <text evidence="2">Belongs to the FPG family.</text>
</comment>
<name>A0A097IIX3_9CORY</name>
<evidence type="ECO:0000313" key="18">
    <source>
        <dbReference type="Proteomes" id="UP000029914"/>
    </source>
</evidence>
<dbReference type="Gene3D" id="3.20.190.10">
    <property type="entry name" value="MutM-like, N-terminal"/>
    <property type="match status" value="1"/>
</dbReference>
<evidence type="ECO:0000256" key="4">
    <source>
        <dbReference type="ARBA" id="ARBA00022723"/>
    </source>
</evidence>
<keyword evidence="6 15" id="KW-0863">Zinc-finger</keyword>
<comment type="catalytic activity">
    <reaction evidence="14">
        <text>2'-deoxyribonucleotide-(2'-deoxyribose 5'-phosphate)-2'-deoxyribonucleotide-DNA = a 3'-end 2'-deoxyribonucleotide-(2,3-dehydro-2,3-deoxyribose 5'-phosphate)-DNA + a 5'-end 5'-phospho-2'-deoxyribonucleoside-DNA + H(+)</text>
        <dbReference type="Rhea" id="RHEA:66592"/>
        <dbReference type="Rhea" id="RHEA-COMP:13180"/>
        <dbReference type="Rhea" id="RHEA-COMP:16897"/>
        <dbReference type="Rhea" id="RHEA-COMP:17067"/>
        <dbReference type="ChEBI" id="CHEBI:15378"/>
        <dbReference type="ChEBI" id="CHEBI:136412"/>
        <dbReference type="ChEBI" id="CHEBI:157695"/>
        <dbReference type="ChEBI" id="CHEBI:167181"/>
        <dbReference type="EC" id="4.2.99.18"/>
    </reaction>
</comment>
<keyword evidence="4" id="KW-0479">Metal-binding</keyword>
<evidence type="ECO:0000256" key="7">
    <source>
        <dbReference type="ARBA" id="ARBA00022801"/>
    </source>
</evidence>
<dbReference type="GO" id="GO:0003690">
    <property type="term" value="F:double-stranded DNA binding"/>
    <property type="evidence" value="ECO:0007669"/>
    <property type="project" value="UniProtKB-ARBA"/>
</dbReference>
<dbReference type="Gene3D" id="1.10.8.50">
    <property type="match status" value="1"/>
</dbReference>
<evidence type="ECO:0000256" key="3">
    <source>
        <dbReference type="ARBA" id="ARBA00012720"/>
    </source>
</evidence>
<evidence type="ECO:0000259" key="16">
    <source>
        <dbReference type="PROSITE" id="PS51066"/>
    </source>
</evidence>
<dbReference type="OrthoDB" id="9800855at2"/>
<dbReference type="GO" id="GO:0140078">
    <property type="term" value="F:class I DNA-(apurinic or apyrimidinic site) endonuclease activity"/>
    <property type="evidence" value="ECO:0007669"/>
    <property type="project" value="UniProtKB-EC"/>
</dbReference>
<dbReference type="GO" id="GO:0008270">
    <property type="term" value="F:zinc ion binding"/>
    <property type="evidence" value="ECO:0007669"/>
    <property type="project" value="UniProtKB-KW"/>
</dbReference>
<dbReference type="EMBL" id="CP006764">
    <property type="protein sequence ID" value="AIT62080.1"/>
    <property type="molecule type" value="Genomic_DNA"/>
</dbReference>
<dbReference type="InterPro" id="IPR035937">
    <property type="entry name" value="FPG_N"/>
</dbReference>
<dbReference type="PANTHER" id="PTHR42697">
    <property type="entry name" value="ENDONUCLEASE 8"/>
    <property type="match status" value="1"/>
</dbReference>
<evidence type="ECO:0000256" key="14">
    <source>
        <dbReference type="ARBA" id="ARBA00044632"/>
    </source>
</evidence>
<evidence type="ECO:0000256" key="12">
    <source>
        <dbReference type="ARBA" id="ARBA00023268"/>
    </source>
</evidence>
<organism evidence="17 18">
    <name type="scientific">Corynebacterium doosanense CAU 212 = DSM 45436</name>
    <dbReference type="NCBI Taxonomy" id="558173"/>
    <lineage>
        <taxon>Bacteria</taxon>
        <taxon>Bacillati</taxon>
        <taxon>Actinomycetota</taxon>
        <taxon>Actinomycetes</taxon>
        <taxon>Mycobacteriales</taxon>
        <taxon>Corynebacteriaceae</taxon>
        <taxon>Corynebacterium</taxon>
    </lineage>
</organism>
<evidence type="ECO:0000256" key="5">
    <source>
        <dbReference type="ARBA" id="ARBA00022763"/>
    </source>
</evidence>
<protein>
    <recommendedName>
        <fullName evidence="3">DNA-(apurinic or apyrimidinic site) lyase</fullName>
        <ecNumber evidence="3">4.2.99.18</ecNumber>
    </recommendedName>
</protein>
<accession>A0A097IIX3</accession>